<dbReference type="AlphaFoldDB" id="A0A3N4KDP6"/>
<feature type="compositionally biased region" description="Low complexity" evidence="1">
    <location>
        <begin position="33"/>
        <end position="44"/>
    </location>
</feature>
<protein>
    <submittedName>
        <fullName evidence="2">Uncharacterized protein</fullName>
    </submittedName>
</protein>
<organism evidence="2 3">
    <name type="scientific">Choiromyces venosus 120613-1</name>
    <dbReference type="NCBI Taxonomy" id="1336337"/>
    <lineage>
        <taxon>Eukaryota</taxon>
        <taxon>Fungi</taxon>
        <taxon>Dikarya</taxon>
        <taxon>Ascomycota</taxon>
        <taxon>Pezizomycotina</taxon>
        <taxon>Pezizomycetes</taxon>
        <taxon>Pezizales</taxon>
        <taxon>Tuberaceae</taxon>
        <taxon>Choiromyces</taxon>
    </lineage>
</organism>
<proteinExistence type="predicted"/>
<accession>A0A3N4KDP6</accession>
<sequence>MPSKRRPLAEVQPNGCLHPSKRRKISEERKSLSSKPNGPPSKSSTFPLHPTPAYPSSNKSAKPNSPDSPTEKDPAQSAQLPSSFEPPVVEVPVVKGSKRQRISARDLPDLPTYNPVEVPFEPHNARVSKL</sequence>
<dbReference type="Proteomes" id="UP000276215">
    <property type="component" value="Unassembled WGS sequence"/>
</dbReference>
<evidence type="ECO:0000313" key="3">
    <source>
        <dbReference type="Proteomes" id="UP000276215"/>
    </source>
</evidence>
<feature type="compositionally biased region" description="Low complexity" evidence="1">
    <location>
        <begin position="85"/>
        <end position="94"/>
    </location>
</feature>
<dbReference type="EMBL" id="ML120360">
    <property type="protein sequence ID" value="RPB04015.1"/>
    <property type="molecule type" value="Genomic_DNA"/>
</dbReference>
<name>A0A3N4KDP6_9PEZI</name>
<reference evidence="2 3" key="1">
    <citation type="journal article" date="2018" name="Nat. Ecol. Evol.">
        <title>Pezizomycetes genomes reveal the molecular basis of ectomycorrhizal truffle lifestyle.</title>
        <authorList>
            <person name="Murat C."/>
            <person name="Payen T."/>
            <person name="Noel B."/>
            <person name="Kuo A."/>
            <person name="Morin E."/>
            <person name="Chen J."/>
            <person name="Kohler A."/>
            <person name="Krizsan K."/>
            <person name="Balestrini R."/>
            <person name="Da Silva C."/>
            <person name="Montanini B."/>
            <person name="Hainaut M."/>
            <person name="Levati E."/>
            <person name="Barry K.W."/>
            <person name="Belfiori B."/>
            <person name="Cichocki N."/>
            <person name="Clum A."/>
            <person name="Dockter R.B."/>
            <person name="Fauchery L."/>
            <person name="Guy J."/>
            <person name="Iotti M."/>
            <person name="Le Tacon F."/>
            <person name="Lindquist E.A."/>
            <person name="Lipzen A."/>
            <person name="Malagnac F."/>
            <person name="Mello A."/>
            <person name="Molinier V."/>
            <person name="Miyauchi S."/>
            <person name="Poulain J."/>
            <person name="Riccioni C."/>
            <person name="Rubini A."/>
            <person name="Sitrit Y."/>
            <person name="Splivallo R."/>
            <person name="Traeger S."/>
            <person name="Wang M."/>
            <person name="Zifcakova L."/>
            <person name="Wipf D."/>
            <person name="Zambonelli A."/>
            <person name="Paolocci F."/>
            <person name="Nowrousian M."/>
            <person name="Ottonello S."/>
            <person name="Baldrian P."/>
            <person name="Spatafora J.W."/>
            <person name="Henrissat B."/>
            <person name="Nagy L.G."/>
            <person name="Aury J.M."/>
            <person name="Wincker P."/>
            <person name="Grigoriev I.V."/>
            <person name="Bonfante P."/>
            <person name="Martin F.M."/>
        </authorList>
    </citation>
    <scope>NUCLEOTIDE SEQUENCE [LARGE SCALE GENOMIC DNA]</scope>
    <source>
        <strain evidence="2 3">120613-1</strain>
    </source>
</reference>
<feature type="region of interest" description="Disordered" evidence="1">
    <location>
        <begin position="1"/>
        <end position="115"/>
    </location>
</feature>
<evidence type="ECO:0000313" key="2">
    <source>
        <dbReference type="EMBL" id="RPB04015.1"/>
    </source>
</evidence>
<gene>
    <name evidence="2" type="ORF">L873DRAFT_44228</name>
</gene>
<feature type="compositionally biased region" description="Low complexity" evidence="1">
    <location>
        <begin position="55"/>
        <end position="68"/>
    </location>
</feature>
<keyword evidence="3" id="KW-1185">Reference proteome</keyword>
<evidence type="ECO:0000256" key="1">
    <source>
        <dbReference type="SAM" id="MobiDB-lite"/>
    </source>
</evidence>